<protein>
    <recommendedName>
        <fullName evidence="4">SAM domain-containing protein</fullName>
    </recommendedName>
</protein>
<keyword evidence="3" id="KW-1185">Reference proteome</keyword>
<evidence type="ECO:0000313" key="2">
    <source>
        <dbReference type="EMBL" id="RPB21072.1"/>
    </source>
</evidence>
<reference evidence="2 3" key="1">
    <citation type="journal article" date="2018" name="Nat. Ecol. Evol.">
        <title>Pezizomycetes genomes reveal the molecular basis of ectomycorrhizal truffle lifestyle.</title>
        <authorList>
            <person name="Murat C."/>
            <person name="Payen T."/>
            <person name="Noel B."/>
            <person name="Kuo A."/>
            <person name="Morin E."/>
            <person name="Chen J."/>
            <person name="Kohler A."/>
            <person name="Krizsan K."/>
            <person name="Balestrini R."/>
            <person name="Da Silva C."/>
            <person name="Montanini B."/>
            <person name="Hainaut M."/>
            <person name="Levati E."/>
            <person name="Barry K.W."/>
            <person name="Belfiori B."/>
            <person name="Cichocki N."/>
            <person name="Clum A."/>
            <person name="Dockter R.B."/>
            <person name="Fauchery L."/>
            <person name="Guy J."/>
            <person name="Iotti M."/>
            <person name="Le Tacon F."/>
            <person name="Lindquist E.A."/>
            <person name="Lipzen A."/>
            <person name="Malagnac F."/>
            <person name="Mello A."/>
            <person name="Molinier V."/>
            <person name="Miyauchi S."/>
            <person name="Poulain J."/>
            <person name="Riccioni C."/>
            <person name="Rubini A."/>
            <person name="Sitrit Y."/>
            <person name="Splivallo R."/>
            <person name="Traeger S."/>
            <person name="Wang M."/>
            <person name="Zifcakova L."/>
            <person name="Wipf D."/>
            <person name="Zambonelli A."/>
            <person name="Paolocci F."/>
            <person name="Nowrousian M."/>
            <person name="Ottonello S."/>
            <person name="Baldrian P."/>
            <person name="Spatafora J.W."/>
            <person name="Henrissat B."/>
            <person name="Nagy L.G."/>
            <person name="Aury J.M."/>
            <person name="Wincker P."/>
            <person name="Grigoriev I.V."/>
            <person name="Bonfante P."/>
            <person name="Martin F.M."/>
        </authorList>
    </citation>
    <scope>NUCLEOTIDE SEQUENCE [LARGE SCALE GENOMIC DNA]</scope>
    <source>
        <strain evidence="2 3">ATCC MYA-4762</strain>
    </source>
</reference>
<organism evidence="2 3">
    <name type="scientific">Terfezia boudieri ATCC MYA-4762</name>
    <dbReference type="NCBI Taxonomy" id="1051890"/>
    <lineage>
        <taxon>Eukaryota</taxon>
        <taxon>Fungi</taxon>
        <taxon>Dikarya</taxon>
        <taxon>Ascomycota</taxon>
        <taxon>Pezizomycotina</taxon>
        <taxon>Pezizomycetes</taxon>
        <taxon>Pezizales</taxon>
        <taxon>Pezizaceae</taxon>
        <taxon>Terfezia</taxon>
    </lineage>
</organism>
<gene>
    <name evidence="2" type="ORF">L211DRAFT_459525</name>
</gene>
<evidence type="ECO:0000256" key="1">
    <source>
        <dbReference type="SAM" id="MobiDB-lite"/>
    </source>
</evidence>
<sequence>MDSSGILNLTDHSSAHGQSQTRGQAGFNSSGGDAALPTEDVVRTWDSEDLFKWLTSLTPPPLGKNENTVKTFQHADIDGPLFLDLGGRWFSDSFGKVLPLGVAHRLDMLATSIKNNTLPMSVASSRKRPRSSSPIQSPESKGKNKRVAVDSAIDVPLTQASRITKGSLQPVEELAAARSQAVVQKLAGMSFTS</sequence>
<evidence type="ECO:0000313" key="3">
    <source>
        <dbReference type="Proteomes" id="UP000267821"/>
    </source>
</evidence>
<name>A0A3N4LI09_9PEZI</name>
<evidence type="ECO:0008006" key="4">
    <source>
        <dbReference type="Google" id="ProtNLM"/>
    </source>
</evidence>
<dbReference type="AlphaFoldDB" id="A0A3N4LI09"/>
<accession>A0A3N4LI09</accession>
<dbReference type="Proteomes" id="UP000267821">
    <property type="component" value="Unassembled WGS sequence"/>
</dbReference>
<feature type="region of interest" description="Disordered" evidence="1">
    <location>
        <begin position="1"/>
        <end position="34"/>
    </location>
</feature>
<feature type="region of interest" description="Disordered" evidence="1">
    <location>
        <begin position="120"/>
        <end position="148"/>
    </location>
</feature>
<dbReference type="InterPro" id="IPR013761">
    <property type="entry name" value="SAM/pointed_sf"/>
</dbReference>
<proteinExistence type="predicted"/>
<dbReference type="OrthoDB" id="5363860at2759"/>
<feature type="compositionally biased region" description="Polar residues" evidence="1">
    <location>
        <begin position="1"/>
        <end position="31"/>
    </location>
</feature>
<dbReference type="Gene3D" id="1.10.150.50">
    <property type="entry name" value="Transcription Factor, Ets-1"/>
    <property type="match status" value="1"/>
</dbReference>
<dbReference type="InParanoid" id="A0A3N4LI09"/>
<dbReference type="EMBL" id="ML121564">
    <property type="protein sequence ID" value="RPB21072.1"/>
    <property type="molecule type" value="Genomic_DNA"/>
</dbReference>